<evidence type="ECO:0000313" key="3">
    <source>
        <dbReference type="Proteomes" id="UP000552644"/>
    </source>
</evidence>
<dbReference type="InterPro" id="IPR036390">
    <property type="entry name" value="WH_DNA-bd_sf"/>
</dbReference>
<dbReference type="RefSeq" id="WP_184724840.1">
    <property type="nucleotide sequence ID" value="NZ_JACHJP010000014.1"/>
</dbReference>
<dbReference type="AlphaFoldDB" id="A0A7W7VSD9"/>
<gene>
    <name evidence="2" type="ORF">FHS44_007655</name>
</gene>
<comment type="caution">
    <text evidence="2">The sequence shown here is derived from an EMBL/GenBank/DDBJ whole genome shotgun (WGS) entry which is preliminary data.</text>
</comment>
<name>A0A7W7VSD9_9ACTN</name>
<protein>
    <recommendedName>
        <fullName evidence="1">HTH arsR-type domain-containing protein</fullName>
    </recommendedName>
</protein>
<dbReference type="InterPro" id="IPR001845">
    <property type="entry name" value="HTH_ArsR_DNA-bd_dom"/>
</dbReference>
<dbReference type="InterPro" id="IPR011991">
    <property type="entry name" value="ArsR-like_HTH"/>
</dbReference>
<organism evidence="2 3">
    <name type="scientific">Streptosporangium saharense</name>
    <dbReference type="NCBI Taxonomy" id="1706840"/>
    <lineage>
        <taxon>Bacteria</taxon>
        <taxon>Bacillati</taxon>
        <taxon>Actinomycetota</taxon>
        <taxon>Actinomycetes</taxon>
        <taxon>Streptosporangiales</taxon>
        <taxon>Streptosporangiaceae</taxon>
        <taxon>Streptosporangium</taxon>
    </lineage>
</organism>
<sequence length="194" mass="21553">MDEHPAIADPRALRALAHPIRLALLEALGVLGTATATRCAEVTGESVASCSFHLRTLAEYGFIERAPSHTREKPWRLAKPVQSIASAAENTPTGNALAEVFLEKEFTRLRAWRGRMESEPEEWQHASLILGATLWMTPTELSEFREFLRSMVMGYLDRVEKAELRPEGARPVRLFMASSAEDYPEPADDPAPPA</sequence>
<dbReference type="EMBL" id="JACHJP010000014">
    <property type="protein sequence ID" value="MBB4920504.1"/>
    <property type="molecule type" value="Genomic_DNA"/>
</dbReference>
<dbReference type="Pfam" id="PF12840">
    <property type="entry name" value="HTH_20"/>
    <property type="match status" value="1"/>
</dbReference>
<evidence type="ECO:0000313" key="2">
    <source>
        <dbReference type="EMBL" id="MBB4920504.1"/>
    </source>
</evidence>
<reference evidence="2 3" key="1">
    <citation type="submission" date="2020-08" db="EMBL/GenBank/DDBJ databases">
        <title>Genomic Encyclopedia of Type Strains, Phase III (KMG-III): the genomes of soil and plant-associated and newly described type strains.</title>
        <authorList>
            <person name="Whitman W."/>
        </authorList>
    </citation>
    <scope>NUCLEOTIDE SEQUENCE [LARGE SCALE GENOMIC DNA]</scope>
    <source>
        <strain evidence="2 3">CECT 8840</strain>
    </source>
</reference>
<dbReference type="SUPFAM" id="SSF46785">
    <property type="entry name" value="Winged helix' DNA-binding domain"/>
    <property type="match status" value="1"/>
</dbReference>
<feature type="domain" description="HTH arsR-type" evidence="1">
    <location>
        <begin position="11"/>
        <end position="90"/>
    </location>
</feature>
<dbReference type="GO" id="GO:0003700">
    <property type="term" value="F:DNA-binding transcription factor activity"/>
    <property type="evidence" value="ECO:0007669"/>
    <property type="project" value="InterPro"/>
</dbReference>
<dbReference type="SMART" id="SM00418">
    <property type="entry name" value="HTH_ARSR"/>
    <property type="match status" value="1"/>
</dbReference>
<proteinExistence type="predicted"/>
<keyword evidence="3" id="KW-1185">Reference proteome</keyword>
<accession>A0A7W7VSD9</accession>
<dbReference type="CDD" id="cd00090">
    <property type="entry name" value="HTH_ARSR"/>
    <property type="match status" value="1"/>
</dbReference>
<dbReference type="Proteomes" id="UP000552644">
    <property type="component" value="Unassembled WGS sequence"/>
</dbReference>
<dbReference type="InterPro" id="IPR036388">
    <property type="entry name" value="WH-like_DNA-bd_sf"/>
</dbReference>
<dbReference type="Gene3D" id="1.10.10.10">
    <property type="entry name" value="Winged helix-like DNA-binding domain superfamily/Winged helix DNA-binding domain"/>
    <property type="match status" value="1"/>
</dbReference>
<evidence type="ECO:0000259" key="1">
    <source>
        <dbReference type="SMART" id="SM00418"/>
    </source>
</evidence>